<reference evidence="1 2" key="1">
    <citation type="submission" date="2016-02" db="EMBL/GenBank/DDBJ databases">
        <title>Genome analysis of coral dinoflagellate symbionts highlights evolutionary adaptations to a symbiotic lifestyle.</title>
        <authorList>
            <person name="Aranda M."/>
            <person name="Li Y."/>
            <person name="Liew Y.J."/>
            <person name="Baumgarten S."/>
            <person name="Simakov O."/>
            <person name="Wilson M."/>
            <person name="Piel J."/>
            <person name="Ashoor H."/>
            <person name="Bougouffa S."/>
            <person name="Bajic V.B."/>
            <person name="Ryu T."/>
            <person name="Ravasi T."/>
            <person name="Bayer T."/>
            <person name="Micklem G."/>
            <person name="Kim H."/>
            <person name="Bhak J."/>
            <person name="Lajeunesse T.C."/>
            <person name="Voolstra C.R."/>
        </authorList>
    </citation>
    <scope>NUCLEOTIDE SEQUENCE [LARGE SCALE GENOMIC DNA]</scope>
    <source>
        <strain evidence="1 2">CCMP2467</strain>
    </source>
</reference>
<accession>A0A1Q9DCR6</accession>
<dbReference type="EMBL" id="LSRX01000599">
    <property type="protein sequence ID" value="OLP92959.1"/>
    <property type="molecule type" value="Genomic_DNA"/>
</dbReference>
<evidence type="ECO:0000313" key="2">
    <source>
        <dbReference type="Proteomes" id="UP000186817"/>
    </source>
</evidence>
<dbReference type="Proteomes" id="UP000186817">
    <property type="component" value="Unassembled WGS sequence"/>
</dbReference>
<comment type="caution">
    <text evidence="1">The sequence shown here is derived from an EMBL/GenBank/DDBJ whole genome shotgun (WGS) entry which is preliminary data.</text>
</comment>
<protein>
    <submittedName>
        <fullName evidence="1">Uncharacterized protein</fullName>
    </submittedName>
</protein>
<proteinExistence type="predicted"/>
<keyword evidence="2" id="KW-1185">Reference proteome</keyword>
<sequence length="113" mass="12742">MFPLPCVGALCGRVSTDVPCETLAECGEAGIPTDDGPFKYIDGPEPGDRRPEWEMPRLRPLYFVGLSHWRPVPTFFITPEKGVKHQDVGLSLNITSTYSLHCSNPKKERQWRL</sequence>
<evidence type="ECO:0000313" key="1">
    <source>
        <dbReference type="EMBL" id="OLP92959.1"/>
    </source>
</evidence>
<gene>
    <name evidence="1" type="ORF">AK812_SmicGene25174</name>
</gene>
<organism evidence="1 2">
    <name type="scientific">Symbiodinium microadriaticum</name>
    <name type="common">Dinoflagellate</name>
    <name type="synonym">Zooxanthella microadriatica</name>
    <dbReference type="NCBI Taxonomy" id="2951"/>
    <lineage>
        <taxon>Eukaryota</taxon>
        <taxon>Sar</taxon>
        <taxon>Alveolata</taxon>
        <taxon>Dinophyceae</taxon>
        <taxon>Suessiales</taxon>
        <taxon>Symbiodiniaceae</taxon>
        <taxon>Symbiodinium</taxon>
    </lineage>
</organism>
<dbReference type="AlphaFoldDB" id="A0A1Q9DCR6"/>
<name>A0A1Q9DCR6_SYMMI</name>